<sequence length="104" mass="11973">MSDHWESTVTDPFTTIYDQITLNSDITVHTEQFIINTLFYIRLFKKNYKIAEINGQHTCGLRQQAKMILAIAQSFHDSGKKIVELGPFLPRGRKLAFMGMEKHG</sequence>
<protein>
    <submittedName>
        <fullName evidence="1">Uncharacterized protein</fullName>
    </submittedName>
</protein>
<dbReference type="EMBL" id="IACI01011144">
    <property type="protein sequence ID" value="LAA20405.1"/>
    <property type="molecule type" value="Transcribed_RNA"/>
</dbReference>
<dbReference type="AlphaFoldDB" id="A0A2H6MYA0"/>
<reference evidence="1" key="1">
    <citation type="submission" date="2017-07" db="EMBL/GenBank/DDBJ databases">
        <authorList>
            <person name="Mikheyev A."/>
            <person name="Grau M."/>
        </authorList>
    </citation>
    <scope>NUCLEOTIDE SEQUENCE</scope>
    <source>
        <tissue evidence="1">Venom_gland</tissue>
    </source>
</reference>
<name>A0A2H6MYA0_9SAUR</name>
<evidence type="ECO:0000313" key="1">
    <source>
        <dbReference type="EMBL" id="LAA20405.1"/>
    </source>
</evidence>
<organism evidence="1">
    <name type="scientific">Micrurus carvalhoi</name>
    <dbReference type="NCBI Taxonomy" id="3147026"/>
    <lineage>
        <taxon>Eukaryota</taxon>
        <taxon>Metazoa</taxon>
        <taxon>Chordata</taxon>
        <taxon>Craniata</taxon>
        <taxon>Vertebrata</taxon>
        <taxon>Euteleostomi</taxon>
        <taxon>Lepidosauria</taxon>
        <taxon>Squamata</taxon>
        <taxon>Bifurcata</taxon>
        <taxon>Unidentata</taxon>
        <taxon>Episquamata</taxon>
        <taxon>Toxicofera</taxon>
        <taxon>Serpentes</taxon>
        <taxon>Colubroidea</taxon>
        <taxon>Elapidae</taxon>
        <taxon>Elapinae</taxon>
        <taxon>Micrurus</taxon>
    </lineage>
</organism>
<reference evidence="1" key="2">
    <citation type="submission" date="2017-12" db="EMBL/GenBank/DDBJ databases">
        <title>Coralsnake Venomics: Analyses of Venom Gland Transcriptomes and Proteomes of Six Brazilian Taxa.</title>
        <authorList>
            <person name="Aird S.D."/>
            <person name="Jorge da Silva N."/>
            <person name="Qiu L."/>
            <person name="Villar-Briones A."/>
            <person name="Aparecida-Saddi V."/>
            <person name="Campos-Telles M.P."/>
            <person name="Grau M."/>
            <person name="Mikheyev A.S."/>
        </authorList>
    </citation>
    <scope>NUCLEOTIDE SEQUENCE</scope>
    <source>
        <tissue evidence="1">Venom_gland</tissue>
    </source>
</reference>
<accession>A0A2H6MYA0</accession>
<proteinExistence type="predicted"/>